<evidence type="ECO:0000313" key="2">
    <source>
        <dbReference type="Proteomes" id="UP000216478"/>
    </source>
</evidence>
<name>A0A256EZP7_9HYPH</name>
<dbReference type="Proteomes" id="UP000216478">
    <property type="component" value="Unassembled WGS sequence"/>
</dbReference>
<evidence type="ECO:0000313" key="1">
    <source>
        <dbReference type="EMBL" id="OYR07916.1"/>
    </source>
</evidence>
<dbReference type="AlphaFoldDB" id="A0A256EZP7"/>
<gene>
    <name evidence="1" type="ORF">CEV33_3473</name>
</gene>
<organism evidence="1 2">
    <name type="scientific">Brucella grignonensis</name>
    <dbReference type="NCBI Taxonomy" id="94627"/>
    <lineage>
        <taxon>Bacteria</taxon>
        <taxon>Pseudomonadati</taxon>
        <taxon>Pseudomonadota</taxon>
        <taxon>Alphaproteobacteria</taxon>
        <taxon>Hyphomicrobiales</taxon>
        <taxon>Brucellaceae</taxon>
        <taxon>Brucella/Ochrobactrum group</taxon>
        <taxon>Brucella</taxon>
    </lineage>
</organism>
<protein>
    <submittedName>
        <fullName evidence="1">Uncharacterized protein</fullName>
    </submittedName>
</protein>
<dbReference type="EMBL" id="NNRL01000168">
    <property type="protein sequence ID" value="OYR07916.1"/>
    <property type="molecule type" value="Genomic_DNA"/>
</dbReference>
<sequence>MLPAERSYVLDNFGRRNSTFPVEFGERRFEIERVPVDNGIDQKVQTGRPVELALEGTVA</sequence>
<reference evidence="1 2" key="1">
    <citation type="submission" date="2017-07" db="EMBL/GenBank/DDBJ databases">
        <title>Phylogenetic study on the rhizospheric bacterium Ochrobactrum sp. A44.</title>
        <authorList>
            <person name="Krzyzanowska D.M."/>
            <person name="Ossowicki A."/>
            <person name="Rajewska M."/>
            <person name="Maciag T."/>
            <person name="Kaczynski Z."/>
            <person name="Czerwicka M."/>
            <person name="Jafra S."/>
        </authorList>
    </citation>
    <scope>NUCLEOTIDE SEQUENCE [LARGE SCALE GENOMIC DNA]</scope>
    <source>
        <strain evidence="1 2">OgA9a</strain>
    </source>
</reference>
<accession>A0A256EZP7</accession>
<proteinExistence type="predicted"/>
<comment type="caution">
    <text evidence="1">The sequence shown here is derived from an EMBL/GenBank/DDBJ whole genome shotgun (WGS) entry which is preliminary data.</text>
</comment>
<keyword evidence="2" id="KW-1185">Reference proteome</keyword>